<evidence type="ECO:0000256" key="4">
    <source>
        <dbReference type="ARBA" id="ARBA00022989"/>
    </source>
</evidence>
<proteinExistence type="inferred from homology"/>
<dbReference type="SUPFAM" id="SSF48317">
    <property type="entry name" value="Acid phosphatase/Vanadium-dependent haloperoxidase"/>
    <property type="match status" value="1"/>
</dbReference>
<evidence type="ECO:0000256" key="2">
    <source>
        <dbReference type="ARBA" id="ARBA00008816"/>
    </source>
</evidence>
<evidence type="ECO:0000313" key="8">
    <source>
        <dbReference type="Proteomes" id="UP000054886"/>
    </source>
</evidence>
<dbReference type="VEuPathDB" id="FungiDB:GVI51_J08305"/>
<name>A0A0W0DHF9_CANGB</name>
<organism evidence="7 8">
    <name type="scientific">Candida glabrata</name>
    <name type="common">Yeast</name>
    <name type="synonym">Torulopsis glabrata</name>
    <dbReference type="NCBI Taxonomy" id="5478"/>
    <lineage>
        <taxon>Eukaryota</taxon>
        <taxon>Fungi</taxon>
        <taxon>Dikarya</taxon>
        <taxon>Ascomycota</taxon>
        <taxon>Saccharomycotina</taxon>
        <taxon>Saccharomycetes</taxon>
        <taxon>Saccharomycetales</taxon>
        <taxon>Saccharomycetaceae</taxon>
        <taxon>Nakaseomyces</taxon>
    </lineage>
</organism>
<keyword evidence="5" id="KW-0472">Membrane</keyword>
<protein>
    <submittedName>
        <fullName evidence="7">Lipid phosphate phosphatase 1</fullName>
    </submittedName>
</protein>
<evidence type="ECO:0000259" key="6">
    <source>
        <dbReference type="SMART" id="SM00014"/>
    </source>
</evidence>
<dbReference type="InterPro" id="IPR036938">
    <property type="entry name" value="PAP2/HPO_sf"/>
</dbReference>
<evidence type="ECO:0000256" key="5">
    <source>
        <dbReference type="ARBA" id="ARBA00023136"/>
    </source>
</evidence>
<dbReference type="EMBL" id="LLZZ01000043">
    <property type="protein sequence ID" value="KTB11130.1"/>
    <property type="molecule type" value="Genomic_DNA"/>
</dbReference>
<feature type="domain" description="Phosphatidic acid phosphatase type 2/haloperoxidase" evidence="6">
    <location>
        <begin position="115"/>
        <end position="252"/>
    </location>
</feature>
<dbReference type="OrthoDB" id="10030083at2759"/>
<evidence type="ECO:0000313" key="7">
    <source>
        <dbReference type="EMBL" id="KTB11130.1"/>
    </source>
</evidence>
<accession>A0A0W0DHF9</accession>
<evidence type="ECO:0000256" key="3">
    <source>
        <dbReference type="ARBA" id="ARBA00022692"/>
    </source>
</evidence>
<sequence length="267" mass="30447">MKVSFGLALEYTRMYSPQLLATVFCSILFLFTEFKLVPRLENKRFRLDDKSIGKSHISNELISGFEVITMSALISGLIVVWFCTFGKDSLRKFHGNWTNMKPESSSTRGHFFFISVLCLSLILSLNGAVTGCLKLVIGNFRPDFIARCEPALDKASDLTKYYGLDICQQQNKRLLYEGLKSTPSGHSSFITSGLGFAYYWQKQFVSSHHTRHIWCIVLILLVMMSRITDHRHHWYDVVSGCIIGIAMIAASWRWVFSPRSSTYELPA</sequence>
<comment type="subcellular location">
    <subcellularLocation>
        <location evidence="1">Membrane</location>
        <topology evidence="1">Multi-pass membrane protein</topology>
    </subcellularLocation>
</comment>
<reference evidence="7 8" key="1">
    <citation type="submission" date="2015-10" db="EMBL/GenBank/DDBJ databases">
        <title>Draft genomes sequences of Candida glabrata isolates 1A, 1B, 2A, 2B, 3A and 3B.</title>
        <authorList>
            <person name="Haavelsrud O.E."/>
            <person name="Gaustad P."/>
        </authorList>
    </citation>
    <scope>NUCLEOTIDE SEQUENCE [LARGE SCALE GENOMIC DNA]</scope>
    <source>
        <strain evidence="7">910700640</strain>
    </source>
</reference>
<dbReference type="VEuPathDB" id="FungiDB:CAGL0J08437g"/>
<dbReference type="CDD" id="cd03390">
    <property type="entry name" value="PAP2_containing_1_like"/>
    <property type="match status" value="1"/>
</dbReference>
<evidence type="ECO:0000256" key="1">
    <source>
        <dbReference type="ARBA" id="ARBA00004141"/>
    </source>
</evidence>
<comment type="similarity">
    <text evidence="2">Belongs to the PA-phosphatase related phosphoesterase family.</text>
</comment>
<dbReference type="GO" id="GO:0006644">
    <property type="term" value="P:phospholipid metabolic process"/>
    <property type="evidence" value="ECO:0007669"/>
    <property type="project" value="EnsemblFungi"/>
</dbReference>
<dbReference type="Pfam" id="PF01569">
    <property type="entry name" value="PAP2"/>
    <property type="match status" value="1"/>
</dbReference>
<dbReference type="PANTHER" id="PTHR10165">
    <property type="entry name" value="LIPID PHOSPHATE PHOSPHATASE"/>
    <property type="match status" value="1"/>
</dbReference>
<dbReference type="VEuPathDB" id="FungiDB:GWK60_J08283"/>
<comment type="caution">
    <text evidence="7">The sequence shown here is derived from an EMBL/GenBank/DDBJ whole genome shotgun (WGS) entry which is preliminary data.</text>
</comment>
<dbReference type="GO" id="GO:0016020">
    <property type="term" value="C:membrane"/>
    <property type="evidence" value="ECO:0007669"/>
    <property type="project" value="UniProtKB-SubCell"/>
</dbReference>
<dbReference type="GO" id="GO:0046839">
    <property type="term" value="P:phospholipid dephosphorylation"/>
    <property type="evidence" value="ECO:0007669"/>
    <property type="project" value="TreeGrafter"/>
</dbReference>
<dbReference type="Gene3D" id="1.20.144.10">
    <property type="entry name" value="Phosphatidic acid phosphatase type 2/haloperoxidase"/>
    <property type="match status" value="1"/>
</dbReference>
<keyword evidence="4" id="KW-1133">Transmembrane helix</keyword>
<dbReference type="InterPro" id="IPR043216">
    <property type="entry name" value="PAP-like"/>
</dbReference>
<dbReference type="SMART" id="SM00014">
    <property type="entry name" value="acidPPc"/>
    <property type="match status" value="1"/>
</dbReference>
<gene>
    <name evidence="7" type="ORF">AO440_003129</name>
</gene>
<dbReference type="Proteomes" id="UP000054886">
    <property type="component" value="Unassembled WGS sequence"/>
</dbReference>
<dbReference type="InterPro" id="IPR000326">
    <property type="entry name" value="PAP2/HPO"/>
</dbReference>
<dbReference type="GO" id="GO:0008195">
    <property type="term" value="F:phosphatidate phosphatase activity"/>
    <property type="evidence" value="ECO:0007669"/>
    <property type="project" value="EnsemblFungi"/>
</dbReference>
<keyword evidence="3" id="KW-0812">Transmembrane</keyword>
<dbReference type="AlphaFoldDB" id="A0A0W0DHF9"/>
<dbReference type="PANTHER" id="PTHR10165:SF155">
    <property type="entry name" value="LIPID PHOSPHATE PHOSPHATASE 1"/>
    <property type="match status" value="1"/>
</dbReference>
<dbReference type="VEuPathDB" id="FungiDB:B1J91_J08437g"/>